<feature type="transmembrane region" description="Helical" evidence="9">
    <location>
        <begin position="196"/>
        <end position="219"/>
    </location>
</feature>
<feature type="transmembrane region" description="Helical" evidence="9">
    <location>
        <begin position="1261"/>
        <end position="1281"/>
    </location>
</feature>
<accession>A0A8K1C782</accession>
<keyword evidence="4 9" id="KW-1133">Transmembrane helix</keyword>
<feature type="domain" description="Cyclic nucleotide-binding" evidence="10">
    <location>
        <begin position="1396"/>
        <end position="1566"/>
    </location>
</feature>
<dbReference type="PROSITE" id="PS50042">
    <property type="entry name" value="CNMP_BINDING_3"/>
    <property type="match status" value="4"/>
</dbReference>
<sequence>MVLPFLAVFKSGRSEWFSSQLIAFYVCELLFIADVYVELNTGYYEDGNVTLDVTKSRAKYIRSKRFLLDVLALPPWSALLLPLDLSVSPVFLEFHKFLRVWRVPKYVSVLDDIYAKHFVVLKMFKVLLVIILLSHFVACARFLFGYDEHHVNHWLPQHPPMGQSSQTKYLMSLFWAFGLLNGLFEGELPHTTIEFLFTIFVALCGFSLFTYLCATFFMISKCESGYIETSDARINQLKHLLSFHHVPESLQLQAIEYLKRYHTLSESNDREAMRLLCPSIAKDIQVALLKEMVGNILFFKECNEQFIIAITSLLELVSLPANIIVFNAGEEGDAMYFVNTGVLHVLVDGVKIREVRKGAFFGEMALFLKRPRYATVVTTTYCTLYKLVRFHMDRLFEGYPEYARMIPKRVSEMARVLFGRLSGEALLIPDETLHHGDDQAKVEPKLKFSALIRKHIKRGDKSKVTPSDAPQESAPSLSLVAATGTKVHPSPADPKCGGNSEAQEARISSAVTTDREAVTDQRRSTAGMVSQVLSEFYSQIGWKPTGPQKRYWWSPLLLSTAIEAESRRRLWWLVVLQLILIYNWTIIPLQLSFQALRRDHWLVLVLNVGTDLVLWCDIYLNMNLSYTEESEKIWDTTRCALRYFRSWFVVDFMCILPYWFIAQAYHHAIPRLPRLLRVVRLSRHLEEADAMLKLTSKQRLLLFGLLLIMLYHIVACLYFSITYLEGFSANHDSWIPSNDVLLRMINATHFVDVNNVTYWYTDPYIAKIGTTQYFRALYYAANVLTALGRTIEPASDTQYAAALVFMLSGFFITAIVVDNVQKRFTASALEQKEFYATRSHIQLFLRRQKAPLAIHKRVNAFLDYWWSSHRGAVIHELLEELPETIKRDVLNNICQPALQTLALLNGVRPVLTDLENVFLDNLKFILYGQGEIVYRQGDFASGIFFLLEGQVCVSVDGSAPRSVPQGGFFGTAALQLDGNTVSYSERVTATSGCIVLFVSRGHLLAMKNAFSSLEESLLALERRFLDPKLAKASEFHTITRRLSSSQFLSRLKLFQGEDRIFDPDSMHILTWETWLFVAMTIQWVSVMFRICFGVSPENIHMVDSILVLLEVSFVIDVFIRSRLGYYQFGNKVMIPKLVKSKYFRSVEFAVDVVALLPLFTINWAFEPSQRLEILNMNKLLRLVKVPMQFTALENKYLTRTVELRLFKLVYYTFLLSHTFGCIWFDFASNVSGIHSLVDEESASARDFGSYLWLPPSSYEDASLSMQYFGSLFWSFALMSASQQGELPKTVSQCFFSVVTMTCGFFLFAYVIGNFSDTIELMDAENREYYAHLNSLRHMLSHFRLPGPIADKFKTYFFFKRFHSITQEHLLERCLPPSLLTDIRMVHLQPMIVKVTFLSGMDANVTRMLVSQFSQLLVVRDEFVYKYGEEGSDMYFVFTGLLETLLPHDELIRNNSLLERKSSSLHLPKEHEGGPSTNASSNPAVRHRLTMRQRGGQGAQNKLTKFNEVAAGSYFGENALFFNSVRTSYVQAKTSCILYKLSRHSLELVFDRYPDWKEKVLQIMTIQQEQQRLNRMAAEVEQSTAMGDVMAKQNEAVHEMAERFDDAVKYFRRMKTSSGRRKMSQTTKQMLSGGLEKAQESKKAVRTCAPRWMHEFIYGTHAQSRYHLIWLRLISLASLYVSILVPYRISFDQLDRDHWLPVLCRELELVCEILFIWDIWVNWRLKGSSESMELYEQEHREAYKRERLRWDLLAAFPLDYLTSSVGQSPWYRINRCFKIRNFLYYMSEINRRSIYNEMHRLRSTFLIYFVAIYWTASAFFVIAIYDRYGDEWNAWLPSEDLRIPDGEDPSSKLVMLRLLRGFFFATTAFVKKGRTFTPDSTMHFAFAIMVCFFGLLMMAFMIGEIASLFISYIGNEVEYRKNHIAVELYLGRWKIQGDLKARTQAFLTSLWSSYRGVDYQMLLDEVPASIRKESILNIASWPLKAFCDDIFRPLCLGDHSISIDTLTQSLAQHLRFEGYPRGEMIVVEGSISKAMFLVTRGLLRATSKSNAATYTNLSYVKGDYFGERGLLGYSVSAFSVQTMRACDLLSLSSEALLGVLHSHPTYSVALKVADHAALEMKARPLSSDMEQRWGQMLLDVLDEKRKECDNCDQETRYTAKKMRAVLDRSFTYKSHGECYGAFRPFLQIIVPNGMLHLHGVSEVRRPSVPSTGVLAAVAALLRMRSITPTADSQASTEPTETTGPSPAREVPNKGPSVGAHRLKNLTTLASKQSTEEAEEKGNEADGQDATTDWEFSRVSQSSGPAESEVPDLVRRVNTSPLHRLSPRAMPSSRSIRSPSPGNLQRRSIL</sequence>
<feature type="transmembrane region" description="Helical" evidence="9">
    <location>
        <begin position="1804"/>
        <end position="1824"/>
    </location>
</feature>
<dbReference type="Pfam" id="PF00027">
    <property type="entry name" value="cNMP_binding"/>
    <property type="match status" value="3"/>
</dbReference>
<dbReference type="SUPFAM" id="SSF81324">
    <property type="entry name" value="Voltage-gated potassium channels"/>
    <property type="match status" value="4"/>
</dbReference>
<feature type="transmembrane region" description="Helical" evidence="9">
    <location>
        <begin position="570"/>
        <end position="589"/>
    </location>
</feature>
<feature type="region of interest" description="Disordered" evidence="8">
    <location>
        <begin position="2227"/>
        <end position="2348"/>
    </location>
</feature>
<dbReference type="InterPro" id="IPR000595">
    <property type="entry name" value="cNMP-bd_dom"/>
</dbReference>
<feature type="domain" description="Cyclic nucleotide-binding" evidence="10">
    <location>
        <begin position="298"/>
        <end position="396"/>
    </location>
</feature>
<evidence type="ECO:0000256" key="9">
    <source>
        <dbReference type="SAM" id="Phobius"/>
    </source>
</evidence>
<keyword evidence="7" id="KW-1071">Ligand-gated ion channel</keyword>
<feature type="compositionally biased region" description="Low complexity" evidence="8">
    <location>
        <begin position="2325"/>
        <end position="2339"/>
    </location>
</feature>
<dbReference type="PANTHER" id="PTHR45638:SF11">
    <property type="entry name" value="CYCLIC NUCLEOTIDE-GATED CATION CHANNEL SUBUNIT A"/>
    <property type="match status" value="1"/>
</dbReference>
<organism evidence="11 12">
    <name type="scientific">Pythium oligandrum</name>
    <name type="common">Mycoparasitic fungus</name>
    <dbReference type="NCBI Taxonomy" id="41045"/>
    <lineage>
        <taxon>Eukaryota</taxon>
        <taxon>Sar</taxon>
        <taxon>Stramenopiles</taxon>
        <taxon>Oomycota</taxon>
        <taxon>Peronosporomycetes</taxon>
        <taxon>Pythiales</taxon>
        <taxon>Pythiaceae</taxon>
        <taxon>Pythium</taxon>
    </lineage>
</organism>
<keyword evidence="6 9" id="KW-0472">Membrane</keyword>
<feature type="domain" description="Cyclic nucleotide-binding" evidence="10">
    <location>
        <begin position="2009"/>
        <end position="2099"/>
    </location>
</feature>
<dbReference type="Pfam" id="PF00520">
    <property type="entry name" value="Ion_trans"/>
    <property type="match status" value="4"/>
</dbReference>
<feature type="region of interest" description="Disordered" evidence="8">
    <location>
        <begin position="1464"/>
        <end position="1483"/>
    </location>
</feature>
<dbReference type="Gene3D" id="1.10.287.70">
    <property type="match status" value="4"/>
</dbReference>
<feature type="transmembrane region" description="Helical" evidence="9">
    <location>
        <begin position="700"/>
        <end position="721"/>
    </location>
</feature>
<feature type="transmembrane region" description="Helical" evidence="9">
    <location>
        <begin position="1881"/>
        <end position="1901"/>
    </location>
</feature>
<keyword evidence="7" id="KW-0407">Ion channel</keyword>
<evidence type="ECO:0000256" key="7">
    <source>
        <dbReference type="ARBA" id="ARBA00023286"/>
    </source>
</evidence>
<feature type="transmembrane region" description="Helical" evidence="9">
    <location>
        <begin position="1101"/>
        <end position="1119"/>
    </location>
</feature>
<dbReference type="Proteomes" id="UP000794436">
    <property type="component" value="Unassembled WGS sequence"/>
</dbReference>
<feature type="domain" description="Cyclic nucleotide-binding" evidence="10">
    <location>
        <begin position="918"/>
        <end position="1000"/>
    </location>
</feature>
<keyword evidence="3 9" id="KW-0812">Transmembrane</keyword>
<evidence type="ECO:0000256" key="4">
    <source>
        <dbReference type="ARBA" id="ARBA00022989"/>
    </source>
</evidence>
<feature type="transmembrane region" description="Helical" evidence="9">
    <location>
        <begin position="640"/>
        <end position="661"/>
    </location>
</feature>
<dbReference type="GO" id="GO:0044877">
    <property type="term" value="F:protein-containing complex binding"/>
    <property type="evidence" value="ECO:0007669"/>
    <property type="project" value="TreeGrafter"/>
</dbReference>
<evidence type="ECO:0000256" key="2">
    <source>
        <dbReference type="ARBA" id="ARBA00022448"/>
    </source>
</evidence>
<feature type="transmembrane region" description="Helical" evidence="9">
    <location>
        <begin position="1293"/>
        <end position="1312"/>
    </location>
</feature>
<dbReference type="SMART" id="SM00100">
    <property type="entry name" value="cNMP"/>
    <property type="match status" value="4"/>
</dbReference>
<evidence type="ECO:0000313" key="12">
    <source>
        <dbReference type="Proteomes" id="UP000794436"/>
    </source>
</evidence>
<dbReference type="GO" id="GO:0016020">
    <property type="term" value="C:membrane"/>
    <property type="evidence" value="ECO:0007669"/>
    <property type="project" value="UniProtKB-SubCell"/>
</dbReference>
<feature type="transmembrane region" description="Helical" evidence="9">
    <location>
        <begin position="126"/>
        <end position="146"/>
    </location>
</feature>
<dbReference type="Gene3D" id="2.60.120.10">
    <property type="entry name" value="Jelly Rolls"/>
    <property type="match status" value="4"/>
</dbReference>
<evidence type="ECO:0000256" key="1">
    <source>
        <dbReference type="ARBA" id="ARBA00004141"/>
    </source>
</evidence>
<dbReference type="Gene3D" id="1.10.287.630">
    <property type="entry name" value="Helix hairpin bin"/>
    <property type="match status" value="2"/>
</dbReference>
<feature type="transmembrane region" description="Helical" evidence="9">
    <location>
        <begin position="1074"/>
        <end position="1095"/>
    </location>
</feature>
<feature type="transmembrane region" description="Helical" evidence="9">
    <location>
        <begin position="1208"/>
        <end position="1226"/>
    </location>
</feature>
<evidence type="ECO:0000256" key="5">
    <source>
        <dbReference type="ARBA" id="ARBA00023065"/>
    </source>
</evidence>
<dbReference type="EMBL" id="SPLM01000114">
    <property type="protein sequence ID" value="TMW57730.1"/>
    <property type="molecule type" value="Genomic_DNA"/>
</dbReference>
<dbReference type="InterPro" id="IPR050866">
    <property type="entry name" value="CNG_cation_channel"/>
</dbReference>
<evidence type="ECO:0000256" key="3">
    <source>
        <dbReference type="ARBA" id="ARBA00022692"/>
    </source>
</evidence>
<comment type="caution">
    <text evidence="11">The sequence shown here is derived from an EMBL/GenBank/DDBJ whole genome shotgun (WGS) entry which is preliminary data.</text>
</comment>
<feature type="compositionally biased region" description="Low complexity" evidence="8">
    <location>
        <begin position="2234"/>
        <end position="2245"/>
    </location>
</feature>
<evidence type="ECO:0000256" key="8">
    <source>
        <dbReference type="SAM" id="MobiDB-lite"/>
    </source>
</evidence>
<keyword evidence="2" id="KW-0813">Transport</keyword>
<dbReference type="InterPro" id="IPR005821">
    <property type="entry name" value="Ion_trans_dom"/>
</dbReference>
<dbReference type="InterPro" id="IPR014710">
    <property type="entry name" value="RmlC-like_jellyroll"/>
</dbReference>
<proteinExistence type="predicted"/>
<dbReference type="GO" id="GO:0005221">
    <property type="term" value="F:intracellularly cyclic nucleotide-activated monoatomic cation channel activity"/>
    <property type="evidence" value="ECO:0007669"/>
    <property type="project" value="InterPro"/>
</dbReference>
<feature type="transmembrane region" description="Helical" evidence="9">
    <location>
        <begin position="1668"/>
        <end position="1686"/>
    </location>
</feature>
<name>A0A8K1C782_PYTOL</name>
<comment type="subcellular location">
    <subcellularLocation>
        <location evidence="1">Membrane</location>
        <topology evidence="1">Multi-pass membrane protein</topology>
    </subcellularLocation>
</comment>
<keyword evidence="5" id="KW-0406">Ion transport</keyword>
<evidence type="ECO:0000313" key="11">
    <source>
        <dbReference type="EMBL" id="TMW57730.1"/>
    </source>
</evidence>
<dbReference type="CDD" id="cd00038">
    <property type="entry name" value="CAP_ED"/>
    <property type="match status" value="4"/>
</dbReference>
<evidence type="ECO:0000259" key="10">
    <source>
        <dbReference type="PROSITE" id="PS50042"/>
    </source>
</evidence>
<dbReference type="OrthoDB" id="421226at2759"/>
<feature type="transmembrane region" description="Helical" evidence="9">
    <location>
        <begin position="1853"/>
        <end position="1869"/>
    </location>
</feature>
<dbReference type="PANTHER" id="PTHR45638">
    <property type="entry name" value="CYCLIC NUCLEOTIDE-GATED CATION CHANNEL SUBUNIT A"/>
    <property type="match status" value="1"/>
</dbReference>
<feature type="transmembrane region" description="Helical" evidence="9">
    <location>
        <begin position="799"/>
        <end position="817"/>
    </location>
</feature>
<feature type="transmembrane region" description="Helical" evidence="9">
    <location>
        <begin position="73"/>
        <end position="92"/>
    </location>
</feature>
<dbReference type="SUPFAM" id="SSF51206">
    <property type="entry name" value="cAMP-binding domain-like"/>
    <property type="match status" value="4"/>
</dbReference>
<evidence type="ECO:0000256" key="6">
    <source>
        <dbReference type="ARBA" id="ARBA00023136"/>
    </source>
</evidence>
<dbReference type="InterPro" id="IPR018490">
    <property type="entry name" value="cNMP-bd_dom_sf"/>
</dbReference>
<keyword evidence="12" id="KW-1185">Reference proteome</keyword>
<protein>
    <recommendedName>
        <fullName evidence="10">Cyclic nucleotide-binding domain-containing protein</fullName>
    </recommendedName>
</protein>
<reference evidence="11" key="1">
    <citation type="submission" date="2019-03" db="EMBL/GenBank/DDBJ databases">
        <title>Long read genome sequence of the mycoparasitic Pythium oligandrum ATCC 38472 isolated from sugarbeet rhizosphere.</title>
        <authorList>
            <person name="Gaulin E."/>
        </authorList>
    </citation>
    <scope>NUCLEOTIDE SEQUENCE</scope>
    <source>
        <strain evidence="11">ATCC 38472_TT</strain>
    </source>
</reference>
<gene>
    <name evidence="11" type="ORF">Poli38472_014333</name>
</gene>